<evidence type="ECO:0000313" key="4">
    <source>
        <dbReference type="EMBL" id="MDQ7246643.1"/>
    </source>
</evidence>
<dbReference type="Gene3D" id="3.40.50.150">
    <property type="entry name" value="Vaccinia Virus protein VP39"/>
    <property type="match status" value="1"/>
</dbReference>
<dbReference type="CDD" id="cd02440">
    <property type="entry name" value="AdoMet_MTases"/>
    <property type="match status" value="1"/>
</dbReference>
<sequence length="184" mass="20266">MRIDAGSHRGVKLATPEGHDTRPTADRARQAVFNIITHTYDAIREAKVLDVFAGSGAMGLEALSRGAERASFIESDRSAAEAIKKNIAACREQARAQLFINDALKPPRVSLNWGPASLIFLDPPYQKDLVVPALDALREAGWIAPEALLVAEMHRKDAFTAPEGFEVLDDREYGKARMVLLRHH</sequence>
<accession>A0ABU0YIZ8</accession>
<evidence type="ECO:0000256" key="2">
    <source>
        <dbReference type="ARBA" id="ARBA00022679"/>
    </source>
</evidence>
<dbReference type="EC" id="2.1.1.171" evidence="4"/>
<dbReference type="RefSeq" id="WP_379954033.1">
    <property type="nucleotide sequence ID" value="NZ_JAUYVI010000001.1"/>
</dbReference>
<dbReference type="NCBIfam" id="TIGR00095">
    <property type="entry name" value="16S rRNA (guanine(966)-N(2))-methyltransferase RsmD"/>
    <property type="match status" value="1"/>
</dbReference>
<proteinExistence type="predicted"/>
<dbReference type="SUPFAM" id="SSF53335">
    <property type="entry name" value="S-adenosyl-L-methionine-dependent methyltransferases"/>
    <property type="match status" value="1"/>
</dbReference>
<name>A0ABU0YIZ8_9PROT</name>
<dbReference type="PANTHER" id="PTHR43542">
    <property type="entry name" value="METHYLTRANSFERASE"/>
    <property type="match status" value="1"/>
</dbReference>
<dbReference type="PANTHER" id="PTHR43542:SF1">
    <property type="entry name" value="METHYLTRANSFERASE"/>
    <property type="match status" value="1"/>
</dbReference>
<dbReference type="EMBL" id="JAUYVI010000001">
    <property type="protein sequence ID" value="MDQ7246643.1"/>
    <property type="molecule type" value="Genomic_DNA"/>
</dbReference>
<keyword evidence="5" id="KW-1185">Reference proteome</keyword>
<evidence type="ECO:0000256" key="1">
    <source>
        <dbReference type="ARBA" id="ARBA00022603"/>
    </source>
</evidence>
<dbReference type="InterPro" id="IPR004398">
    <property type="entry name" value="RNA_MeTrfase_RsmD"/>
</dbReference>
<keyword evidence="1 4" id="KW-0489">Methyltransferase</keyword>
<evidence type="ECO:0000313" key="5">
    <source>
        <dbReference type="Proteomes" id="UP001230156"/>
    </source>
</evidence>
<comment type="caution">
    <text evidence="4">The sequence shown here is derived from an EMBL/GenBank/DDBJ whole genome shotgun (WGS) entry which is preliminary data.</text>
</comment>
<dbReference type="Proteomes" id="UP001230156">
    <property type="component" value="Unassembled WGS sequence"/>
</dbReference>
<dbReference type="Pfam" id="PF03602">
    <property type="entry name" value="Cons_hypoth95"/>
    <property type="match status" value="1"/>
</dbReference>
<gene>
    <name evidence="4" type="primary">rsmD</name>
    <name evidence="4" type="ORF">Q8A70_03155</name>
</gene>
<evidence type="ECO:0000256" key="3">
    <source>
        <dbReference type="SAM" id="MobiDB-lite"/>
    </source>
</evidence>
<reference evidence="5" key="1">
    <citation type="submission" date="2023-08" db="EMBL/GenBank/DDBJ databases">
        <title>Rhodospirillaceae gen. nov., a novel taxon isolated from the Yangtze River Yuezi River estuary sludge.</title>
        <authorList>
            <person name="Ruan L."/>
        </authorList>
    </citation>
    <scope>NUCLEOTIDE SEQUENCE [LARGE SCALE GENOMIC DNA]</scope>
    <source>
        <strain evidence="5">R-7</strain>
    </source>
</reference>
<dbReference type="GO" id="GO:0052913">
    <property type="term" value="F:16S rRNA (guanine(966)-N(2))-methyltransferase activity"/>
    <property type="evidence" value="ECO:0007669"/>
    <property type="project" value="UniProtKB-EC"/>
</dbReference>
<organism evidence="4 5">
    <name type="scientific">Dongia sedimenti</name>
    <dbReference type="NCBI Taxonomy" id="3064282"/>
    <lineage>
        <taxon>Bacteria</taxon>
        <taxon>Pseudomonadati</taxon>
        <taxon>Pseudomonadota</taxon>
        <taxon>Alphaproteobacteria</taxon>
        <taxon>Rhodospirillales</taxon>
        <taxon>Dongiaceae</taxon>
        <taxon>Dongia</taxon>
    </lineage>
</organism>
<protein>
    <submittedName>
        <fullName evidence="4">16S rRNA (Guanine(966)-N(2))-methyltransferase RsmD</fullName>
        <ecNumber evidence="4">2.1.1.171</ecNumber>
    </submittedName>
</protein>
<keyword evidence="2 4" id="KW-0808">Transferase</keyword>
<dbReference type="InterPro" id="IPR029063">
    <property type="entry name" value="SAM-dependent_MTases_sf"/>
</dbReference>
<feature type="region of interest" description="Disordered" evidence="3">
    <location>
        <begin position="1"/>
        <end position="24"/>
    </location>
</feature>
<dbReference type="PIRSF" id="PIRSF004553">
    <property type="entry name" value="CHP00095"/>
    <property type="match status" value="1"/>
</dbReference>